<accession>A0AAD9Q3F0</accession>
<dbReference type="PROSITE" id="PS50052">
    <property type="entry name" value="GUANYLATE_KINASE_2"/>
    <property type="match status" value="1"/>
</dbReference>
<dbReference type="PANTHER" id="PTHR10316:SF40">
    <property type="entry name" value="LD27118P"/>
    <property type="match status" value="1"/>
</dbReference>
<evidence type="ECO:0000259" key="6">
    <source>
        <dbReference type="PROSITE" id="PS50052"/>
    </source>
</evidence>
<evidence type="ECO:0000313" key="8">
    <source>
        <dbReference type="EMBL" id="KAK2553933.1"/>
    </source>
</evidence>
<dbReference type="InterPro" id="IPR001478">
    <property type="entry name" value="PDZ"/>
</dbReference>
<feature type="domain" description="WW" evidence="5">
    <location>
        <begin position="235"/>
        <end position="268"/>
    </location>
</feature>
<evidence type="ECO:0000256" key="3">
    <source>
        <dbReference type="ARBA" id="ARBA00023136"/>
    </source>
</evidence>
<feature type="compositionally biased region" description="Basic and acidic residues" evidence="4">
    <location>
        <begin position="212"/>
        <end position="234"/>
    </location>
</feature>
<feature type="compositionally biased region" description="Low complexity" evidence="4">
    <location>
        <begin position="562"/>
        <end position="582"/>
    </location>
</feature>
<feature type="domain" description="WW" evidence="5">
    <location>
        <begin position="282"/>
        <end position="315"/>
    </location>
</feature>
<dbReference type="PROSITE" id="PS00856">
    <property type="entry name" value="GUANYLATE_KINASE_1"/>
    <property type="match status" value="1"/>
</dbReference>
<feature type="region of interest" description="Disordered" evidence="4">
    <location>
        <begin position="1071"/>
        <end position="1092"/>
    </location>
</feature>
<dbReference type="CDD" id="cd06730">
    <property type="entry name" value="PDZ0_MAGI-1_3-like"/>
    <property type="match status" value="1"/>
</dbReference>
<feature type="domain" description="PDZ" evidence="7">
    <location>
        <begin position="973"/>
        <end position="1055"/>
    </location>
</feature>
<reference evidence="8" key="1">
    <citation type="journal article" date="2023" name="G3 (Bethesda)">
        <title>Whole genome assembly and annotation of the endangered Caribbean coral Acropora cervicornis.</title>
        <authorList>
            <person name="Selwyn J.D."/>
            <person name="Vollmer S.V."/>
        </authorList>
    </citation>
    <scope>NUCLEOTIDE SEQUENCE</scope>
    <source>
        <strain evidence="8">K2</strain>
    </source>
</reference>
<feature type="region of interest" description="Disordered" evidence="4">
    <location>
        <begin position="670"/>
        <end position="740"/>
    </location>
</feature>
<feature type="compositionally biased region" description="Pro residues" evidence="4">
    <location>
        <begin position="1150"/>
        <end position="1160"/>
    </location>
</feature>
<feature type="compositionally biased region" description="Polar residues" evidence="4">
    <location>
        <begin position="927"/>
        <end position="938"/>
    </location>
</feature>
<dbReference type="InterPro" id="IPR008144">
    <property type="entry name" value="Guanylate_kin-like_dom"/>
</dbReference>
<gene>
    <name evidence="8" type="ORF">P5673_024635</name>
</gene>
<feature type="region of interest" description="Disordered" evidence="4">
    <location>
        <begin position="310"/>
        <end position="342"/>
    </location>
</feature>
<keyword evidence="8" id="KW-0418">Kinase</keyword>
<dbReference type="GO" id="GO:0005737">
    <property type="term" value="C:cytoplasm"/>
    <property type="evidence" value="ECO:0007669"/>
    <property type="project" value="TreeGrafter"/>
</dbReference>
<dbReference type="Gene3D" id="3.30.63.10">
    <property type="entry name" value="Guanylate Kinase phosphate binding domain"/>
    <property type="match status" value="1"/>
</dbReference>
<dbReference type="GO" id="GO:0007165">
    <property type="term" value="P:signal transduction"/>
    <property type="evidence" value="ECO:0007669"/>
    <property type="project" value="TreeGrafter"/>
</dbReference>
<feature type="region of interest" description="Disordered" evidence="4">
    <location>
        <begin position="501"/>
        <end position="582"/>
    </location>
</feature>
<evidence type="ECO:0000259" key="5">
    <source>
        <dbReference type="PROSITE" id="PS50020"/>
    </source>
</evidence>
<evidence type="ECO:0000259" key="7">
    <source>
        <dbReference type="PROSITE" id="PS50106"/>
    </source>
</evidence>
<feature type="region of interest" description="Disordered" evidence="4">
    <location>
        <begin position="870"/>
        <end position="972"/>
    </location>
</feature>
<comment type="caution">
    <text evidence="8">The sequence shown here is derived from an EMBL/GenBank/DDBJ whole genome shotgun (WGS) entry which is preliminary data.</text>
</comment>
<dbReference type="FunFam" id="2.30.42.10:FF:000005">
    <property type="entry name" value="Membrane associated guanylate kinase, WW and PDZ domain containing 1"/>
    <property type="match status" value="1"/>
</dbReference>
<dbReference type="PROSITE" id="PS50020">
    <property type="entry name" value="WW_DOMAIN_2"/>
    <property type="match status" value="2"/>
</dbReference>
<keyword evidence="3" id="KW-0472">Membrane</keyword>
<dbReference type="PANTHER" id="PTHR10316">
    <property type="entry name" value="MEMBRANE ASSOCIATED GUANYLATE KINASE-RELATED"/>
    <property type="match status" value="1"/>
</dbReference>
<dbReference type="SMART" id="SM00456">
    <property type="entry name" value="WW"/>
    <property type="match status" value="2"/>
</dbReference>
<feature type="compositionally biased region" description="Basic and acidic residues" evidence="4">
    <location>
        <begin position="1081"/>
        <end position="1092"/>
    </location>
</feature>
<feature type="domain" description="Guanylate kinase-like" evidence="6">
    <location>
        <begin position="98"/>
        <end position="191"/>
    </location>
</feature>
<dbReference type="Pfam" id="PF00595">
    <property type="entry name" value="PDZ"/>
    <property type="match status" value="6"/>
</dbReference>
<feature type="domain" description="PDZ" evidence="7">
    <location>
        <begin position="400"/>
        <end position="468"/>
    </location>
</feature>
<dbReference type="GO" id="GO:0016020">
    <property type="term" value="C:membrane"/>
    <property type="evidence" value="ECO:0007669"/>
    <property type="project" value="UniProtKB-SubCell"/>
</dbReference>
<evidence type="ECO:0000256" key="1">
    <source>
        <dbReference type="ARBA" id="ARBA00004170"/>
    </source>
</evidence>
<dbReference type="Pfam" id="PF00397">
    <property type="entry name" value="WW"/>
    <property type="match status" value="2"/>
</dbReference>
<dbReference type="SUPFAM" id="SSF52540">
    <property type="entry name" value="P-loop containing nucleoside triphosphate hydrolases"/>
    <property type="match status" value="1"/>
</dbReference>
<dbReference type="GO" id="GO:0016301">
    <property type="term" value="F:kinase activity"/>
    <property type="evidence" value="ECO:0007669"/>
    <property type="project" value="UniProtKB-KW"/>
</dbReference>
<feature type="region of interest" description="Disordered" evidence="4">
    <location>
        <begin position="212"/>
        <end position="235"/>
    </location>
</feature>
<dbReference type="FunFam" id="2.30.42.10:FF:000144">
    <property type="entry name" value="Membrane associated guanylate kinase, WW and PDZ domain containing 2"/>
    <property type="match status" value="1"/>
</dbReference>
<dbReference type="SMART" id="SM00072">
    <property type="entry name" value="GuKc"/>
    <property type="match status" value="1"/>
</dbReference>
<evidence type="ECO:0000313" key="9">
    <source>
        <dbReference type="Proteomes" id="UP001249851"/>
    </source>
</evidence>
<dbReference type="CDD" id="cd06734">
    <property type="entry name" value="PDZ4_MAGI-1_3-like"/>
    <property type="match status" value="1"/>
</dbReference>
<dbReference type="Proteomes" id="UP001249851">
    <property type="component" value="Unassembled WGS sequence"/>
</dbReference>
<feature type="compositionally biased region" description="Pro residues" evidence="4">
    <location>
        <begin position="528"/>
        <end position="537"/>
    </location>
</feature>
<protein>
    <submittedName>
        <fullName evidence="8">Membrane-associated guanylate kinase</fullName>
    </submittedName>
</protein>
<dbReference type="InterPro" id="IPR020590">
    <property type="entry name" value="Guanylate_kinase_CS"/>
</dbReference>
<dbReference type="CDD" id="cd06732">
    <property type="entry name" value="PDZ2_MAGI-1_3-like"/>
    <property type="match status" value="1"/>
</dbReference>
<dbReference type="PROSITE" id="PS50106">
    <property type="entry name" value="PDZ"/>
    <property type="match status" value="6"/>
</dbReference>
<feature type="region of interest" description="Disordered" evidence="4">
    <location>
        <begin position="1142"/>
        <end position="1211"/>
    </location>
</feature>
<dbReference type="CDD" id="cd06733">
    <property type="entry name" value="PDZ3_MAGI-1_3-like"/>
    <property type="match status" value="1"/>
</dbReference>
<dbReference type="InterPro" id="IPR008145">
    <property type="entry name" value="GK/Ca_channel_bsu"/>
</dbReference>
<feature type="domain" description="PDZ" evidence="7">
    <location>
        <begin position="1221"/>
        <end position="1304"/>
    </location>
</feature>
<evidence type="ECO:0000256" key="4">
    <source>
        <dbReference type="SAM" id="MobiDB-lite"/>
    </source>
</evidence>
<dbReference type="EMBL" id="JARQWQ010000073">
    <property type="protein sequence ID" value="KAK2553933.1"/>
    <property type="molecule type" value="Genomic_DNA"/>
</dbReference>
<keyword evidence="9" id="KW-1185">Reference proteome</keyword>
<feature type="domain" description="PDZ" evidence="7">
    <location>
        <begin position="787"/>
        <end position="858"/>
    </location>
</feature>
<feature type="region of interest" description="Disordered" evidence="4">
    <location>
        <begin position="1311"/>
        <end position="1341"/>
    </location>
</feature>
<feature type="domain" description="PDZ" evidence="7">
    <location>
        <begin position="586"/>
        <end position="649"/>
    </location>
</feature>
<dbReference type="SUPFAM" id="SSF50156">
    <property type="entry name" value="PDZ domain-like"/>
    <property type="match status" value="6"/>
</dbReference>
<feature type="compositionally biased region" description="Polar residues" evidence="4">
    <location>
        <begin position="707"/>
        <end position="727"/>
    </location>
</feature>
<dbReference type="Gene3D" id="2.20.70.10">
    <property type="match status" value="2"/>
</dbReference>
<feature type="domain" description="PDZ" evidence="7">
    <location>
        <begin position="24"/>
        <end position="107"/>
    </location>
</feature>
<feature type="compositionally biased region" description="Polar residues" evidence="4">
    <location>
        <begin position="322"/>
        <end position="331"/>
    </location>
</feature>
<feature type="compositionally biased region" description="Basic and acidic residues" evidence="4">
    <location>
        <begin position="1163"/>
        <end position="1191"/>
    </location>
</feature>
<dbReference type="SMART" id="SM00228">
    <property type="entry name" value="PDZ"/>
    <property type="match status" value="6"/>
</dbReference>
<dbReference type="SUPFAM" id="SSF51045">
    <property type="entry name" value="WW domain"/>
    <property type="match status" value="2"/>
</dbReference>
<keyword evidence="2" id="KW-0677">Repeat</keyword>
<comment type="subcellular location">
    <subcellularLocation>
        <location evidence="1">Membrane</location>
        <topology evidence="1">Peripheral membrane protein</topology>
    </subcellularLocation>
</comment>
<dbReference type="Pfam" id="PF00625">
    <property type="entry name" value="Guanylate_kin"/>
    <property type="match status" value="1"/>
</dbReference>
<reference evidence="8" key="2">
    <citation type="journal article" date="2023" name="Science">
        <title>Genomic signatures of disease resistance in endangered staghorn corals.</title>
        <authorList>
            <person name="Vollmer S.V."/>
            <person name="Selwyn J.D."/>
            <person name="Despard B.A."/>
            <person name="Roesel C.L."/>
        </authorList>
    </citation>
    <scope>NUCLEOTIDE SEQUENCE</scope>
    <source>
        <strain evidence="8">K2</strain>
    </source>
</reference>
<dbReference type="FunFam" id="2.20.70.10:FF:000001">
    <property type="entry name" value="Membrane-associated guanylate kinase, WW and PDZ domain-containing protein 1"/>
    <property type="match status" value="1"/>
</dbReference>
<name>A0AAD9Q3F0_ACRCE</name>
<dbReference type="InterPro" id="IPR036020">
    <property type="entry name" value="WW_dom_sf"/>
</dbReference>
<dbReference type="CDD" id="cd06735">
    <property type="entry name" value="PDZ5_MAGI-1_3-like"/>
    <property type="match status" value="1"/>
</dbReference>
<dbReference type="InterPro" id="IPR001202">
    <property type="entry name" value="WW_dom"/>
</dbReference>
<dbReference type="CDD" id="cd00201">
    <property type="entry name" value="WW"/>
    <property type="match status" value="2"/>
</dbReference>
<dbReference type="Gene3D" id="2.30.42.10">
    <property type="match status" value="6"/>
</dbReference>
<dbReference type="FunFam" id="3.30.63.10:FF:000003">
    <property type="entry name" value="Membrane-associated guanylate kinase, WW and PDZ domain-containing protein 3 isoform 1"/>
    <property type="match status" value="1"/>
</dbReference>
<dbReference type="InterPro" id="IPR036034">
    <property type="entry name" value="PDZ_sf"/>
</dbReference>
<dbReference type="PROSITE" id="PS01159">
    <property type="entry name" value="WW_DOMAIN_1"/>
    <property type="match status" value="1"/>
</dbReference>
<organism evidence="8 9">
    <name type="scientific">Acropora cervicornis</name>
    <name type="common">Staghorn coral</name>
    <dbReference type="NCBI Taxonomy" id="6130"/>
    <lineage>
        <taxon>Eukaryota</taxon>
        <taxon>Metazoa</taxon>
        <taxon>Cnidaria</taxon>
        <taxon>Anthozoa</taxon>
        <taxon>Hexacorallia</taxon>
        <taxon>Scleractinia</taxon>
        <taxon>Astrocoeniina</taxon>
        <taxon>Acroporidae</taxon>
        <taxon>Acropora</taxon>
    </lineage>
</organism>
<sequence>MSSVSSLRNSLPRKPKHWSYNVLECSIQRGPNGNFNLQIVGGAENGEFICVGDVKQERLMYRRGKIYPGDVVLEINGTPVAGFTQFDVLPLIKSSKDSVTLRIIKPGDQINHDLQKYLSTRFDKNSIDSNLQQTIRENLYNRTVPCTTRKPRNGEIPGEDYTFLTYEEFRKLEDSGLLLESGIFDGNHYGTPKPPKEPLPPDNLIFVPAKGERSFQSEREGDSFNAPRADDNKLGRLPPNWEIAYTEDNVKYFIDHKTGSTHWVDPRLQQVKKLSPGECDEDELPYGWERVDDPKYGTYYIDHLNRKTQFENPVQAKRRQSHTNSISSYSSAPPPHDGPPSIRSAAALAKAQEAEAQARWPGVEFSQPLPPAYTVNNSNHDPRNNSYSVDGQQLQVKVRRAELLKGSRGFGFTIVGGDQVGELLQIKSIVPDGAAAKDGRLQTGDALMRVNGMSVTSMSHQDVVSMFQALPMGDFVELEVVRGYPLPFDPDDPNVETIGSYTVVQRRPSVGSESPVPRSSEDNSPTYPSFPPPPPPLAQGQGAMDKWVTGTESMDSSFAPASYPTSSFPRSSTSSTLSRSSPEVLTIPVVKGPMGFGFTIADSAYGQKVKQILDAPRCQGLLEGDILMEINGRMIRSCTHNDAVNILKECPRGEEAYFVVQRGGLPTPLRNSPLFGKKDLEPVPSRAARPKSTPVVGSNHIGHSQFEHSSTGNLATTGESTRNQETGYENRRSSQPPVPLDKRSEALFKSYPSLQKAVAKAARRSIENLASPDLPPPPASPDARNFTVYLKRGDMGFGFRIIGGQEENTQVSIGTIVRGGPADLSGQLQRGDEIHKVDGINVVGATHRRVISLMGNAGVTGEVVLGIHRDPAKTGRMTPTMRRSVSASSDLGPDAPLGSTRAKESSKSLGNLEYYGRKQYFPDPEETNSVRSFRSTPGDTLDSGPKPQSQRNRRVSEGDILDSEPQGPTSYRDITLERQENESFGFVIFSSLQKSGSTIGRIIQGSPADRCHQLHVGDRLVAVNGDSIVGVHHSDIVDTIKDSGTTVTLTIAQQRPLDNFEMKKLSQMSAPDISRVGSDSFPRKESEPRPWENSYTEKFDFVGTPQLELLESGLALISVNYPRNSHQAPRDETRYVQTLPRNAHLSNSQKPPPKVPPRVAPKPTREKVLQAKQEKIRQESGVRNDMRRRSNPELPMRPPLPSEDYSSGVADDRGFVNKTMEVELTRDRESGYGFSIRGGRELDLPIFVLRMADGGAAQRDGRLRVGDEILEINGTSTENIPHADAIALIKSRGTRVHLLIHRHNKPAYLDDIPNGGQTIPKGGSLPRPSWKNPTYHGMYQS</sequence>
<proteinExistence type="predicted"/>
<evidence type="ECO:0000256" key="2">
    <source>
        <dbReference type="ARBA" id="ARBA00022737"/>
    </source>
</evidence>
<keyword evidence="8" id="KW-0808">Transferase</keyword>
<dbReference type="InterPro" id="IPR027417">
    <property type="entry name" value="P-loop_NTPase"/>
</dbReference>